<dbReference type="PANTHER" id="PTHR30015:SF7">
    <property type="entry name" value="TYPE IV METHYL-DIRECTED RESTRICTION ENZYME ECOKMRR"/>
    <property type="match status" value="1"/>
</dbReference>
<accession>A0AAE3I0B9</accession>
<dbReference type="PANTHER" id="PTHR30015">
    <property type="entry name" value="MRR RESTRICTION SYSTEM PROTEIN"/>
    <property type="match status" value="1"/>
</dbReference>
<keyword evidence="4" id="KW-0255">Endonuclease</keyword>
<keyword evidence="1" id="KW-0175">Coiled coil</keyword>
<dbReference type="AlphaFoldDB" id="A0AAE3I0B9"/>
<evidence type="ECO:0000256" key="2">
    <source>
        <dbReference type="SAM" id="MobiDB-lite"/>
    </source>
</evidence>
<dbReference type="SUPFAM" id="SSF52980">
    <property type="entry name" value="Restriction endonuclease-like"/>
    <property type="match status" value="1"/>
</dbReference>
<evidence type="ECO:0000313" key="4">
    <source>
        <dbReference type="EMBL" id="MCT7315264.1"/>
    </source>
</evidence>
<proteinExistence type="predicted"/>
<gene>
    <name evidence="4" type="ORF">N5I87_04550</name>
</gene>
<dbReference type="EMBL" id="JAOCQJ010000001">
    <property type="protein sequence ID" value="MCT7315264.1"/>
    <property type="molecule type" value="Genomic_DNA"/>
</dbReference>
<evidence type="ECO:0000313" key="5">
    <source>
        <dbReference type="Proteomes" id="UP001164374"/>
    </source>
</evidence>
<feature type="domain" description="Restriction endonuclease type IV Mrr" evidence="3">
    <location>
        <begin position="404"/>
        <end position="514"/>
    </location>
</feature>
<keyword evidence="4" id="KW-0540">Nuclease</keyword>
<dbReference type="GO" id="GO:0003677">
    <property type="term" value="F:DNA binding"/>
    <property type="evidence" value="ECO:0007669"/>
    <property type="project" value="InterPro"/>
</dbReference>
<dbReference type="GO" id="GO:0009307">
    <property type="term" value="P:DNA restriction-modification system"/>
    <property type="evidence" value="ECO:0007669"/>
    <property type="project" value="InterPro"/>
</dbReference>
<dbReference type="InterPro" id="IPR011335">
    <property type="entry name" value="Restrct_endonuc-II-like"/>
</dbReference>
<dbReference type="GO" id="GO:0015666">
    <property type="term" value="F:restriction endodeoxyribonuclease activity"/>
    <property type="evidence" value="ECO:0007669"/>
    <property type="project" value="TreeGrafter"/>
</dbReference>
<dbReference type="RefSeq" id="WP_260798610.1">
    <property type="nucleotide sequence ID" value="NZ_JAOCQJ010000001.1"/>
</dbReference>
<dbReference type="Proteomes" id="UP001164374">
    <property type="component" value="Unassembled WGS sequence"/>
</dbReference>
<reference evidence="4" key="2">
    <citation type="submission" date="2023-02" db="EMBL/GenBank/DDBJ databases">
        <authorList>
            <person name="Lu C.-H."/>
        </authorList>
    </citation>
    <scope>NUCLEOTIDE SEQUENCE</scope>
    <source>
        <strain evidence="4">22TCCZM01-4</strain>
    </source>
</reference>
<dbReference type="Pfam" id="PF04471">
    <property type="entry name" value="Mrr_cat"/>
    <property type="match status" value="1"/>
</dbReference>
<feature type="region of interest" description="Disordered" evidence="2">
    <location>
        <begin position="1"/>
        <end position="27"/>
    </location>
</feature>
<evidence type="ECO:0000259" key="3">
    <source>
        <dbReference type="Pfam" id="PF04471"/>
    </source>
</evidence>
<dbReference type="Gene3D" id="3.40.1350.10">
    <property type="match status" value="1"/>
</dbReference>
<dbReference type="EC" id="3.1.21.-" evidence="4"/>
<name>A0AAE3I0B9_9RALS</name>
<reference evidence="4" key="1">
    <citation type="journal article" date="2023" name="Front. Microbiol.">
        <title>Ralstonia chuxiongensis sp. nov., Ralstonia mojiangensis sp. nov., and Ralstonia soli sp. nov., isolated from tobacco fields, are three novel species in the family Burkholderiaceae.</title>
        <authorList>
            <person name="Lu C.H."/>
            <person name="Zhang Y.Y."/>
            <person name="Jiang N."/>
            <person name="Chen W."/>
            <person name="Shao X."/>
            <person name="Zhao Z.M."/>
            <person name="Lu W.L."/>
            <person name="Hu X."/>
            <person name="Xi Y.X."/>
            <person name="Zou S.Y."/>
            <person name="Wei Q.J."/>
            <person name="Lin Z.L."/>
            <person name="Gong L."/>
            <person name="Gai X.T."/>
            <person name="Zhang L.Q."/>
            <person name="Li J.Y."/>
            <person name="Jin Y."/>
            <person name="Xia Z.Y."/>
        </authorList>
    </citation>
    <scope>NUCLEOTIDE SEQUENCE</scope>
    <source>
        <strain evidence="4">22TCCZM01-4</strain>
    </source>
</reference>
<keyword evidence="4" id="KW-0378">Hydrolase</keyword>
<dbReference type="InterPro" id="IPR052906">
    <property type="entry name" value="Type_IV_Methyl-Rstrct_Enzyme"/>
</dbReference>
<protein>
    <submittedName>
        <fullName evidence="4">Restriction endonuclease</fullName>
        <ecNumber evidence="4">3.1.21.-</ecNumber>
    </submittedName>
</protein>
<organism evidence="4 5">
    <name type="scientific">Ralstonia mojiangensis</name>
    <dbReference type="NCBI Taxonomy" id="2953895"/>
    <lineage>
        <taxon>Bacteria</taxon>
        <taxon>Pseudomonadati</taxon>
        <taxon>Pseudomonadota</taxon>
        <taxon>Betaproteobacteria</taxon>
        <taxon>Burkholderiales</taxon>
        <taxon>Burkholderiaceae</taxon>
        <taxon>Ralstonia</taxon>
    </lineage>
</organism>
<comment type="caution">
    <text evidence="4">The sequence shown here is derived from an EMBL/GenBank/DDBJ whole genome shotgun (WGS) entry which is preliminary data.</text>
</comment>
<dbReference type="InterPro" id="IPR011856">
    <property type="entry name" value="tRNA_endonuc-like_dom_sf"/>
</dbReference>
<evidence type="ECO:0000256" key="1">
    <source>
        <dbReference type="SAM" id="Coils"/>
    </source>
</evidence>
<sequence length="538" mass="60061">MNRISREMERSARASQRAHERGLREQARAIREAERAERARQRALIADEKENKRLYVESRLEEAAGQNQEIEEQVEALGQILVEGLSRNPILDFAELRVRPAHQSVDLFGLPHSEHPPVWERYAPEKPKGLAGLFPWVKKAHAQQELAARQRFDADERSYQAKEAIRQAEIKKRHEAHARAVEQAERDANEHNQQVAQFEAAFRAADPDAIATYFITVLERGTYPEGFAQTSQIEFQPESKQLVVAYDLPKYEEVVPATKSVKYVKASDSFTESARPESQRRTMYADAVAQTALRSLHEIFASDIAGHVETVVFNGYVESIDRGTGKPIRPCIITVRTTREVFLDIDLEHVDPLVCLRSLNASVSKSAAELAPVRPVLELSMTDPRFIKEDDVLSTLDQRPNLMDLTPGEFESLITNLFQTMGLETRQTQASRDGGVDCVAFDPRPIFGGKVVIQAKRYKNTVGVSAVRDLFGTMQNEGASKGILVATSGYGKAAFEFASGKPIELLAGSNLLYLLKEHANIDAKIVMPEGTIDIGLDG</sequence>
<feature type="coiled-coil region" evidence="1">
    <location>
        <begin position="167"/>
        <end position="201"/>
    </location>
</feature>
<dbReference type="InterPro" id="IPR007560">
    <property type="entry name" value="Restrct_endonuc_IV_Mrr"/>
</dbReference>